<sequence>MPSPTSAWFLAATAPVPGFEVARIATPPGSPQVYATTPVSPAGTGLTWHAGLGAAPGVRADRPTTRVEVGDDRFVVDVAPMNEVPLYLVKDRFRGRLLVCSDMFVAAAARARWNLPDDPGRPDLLSREGATPCHGVTRLDPGSVTVVRRTGRGWALATEQRPDPLDAAHGVDLVEPAAAGEAFVQALAAAVTGAAAGRPVATLLSGGIDSGAVTTLARRAGLPVVAYSAGSPWGNEHTEAAELARYLGIEHVLVDLDTDELLAAIPETIRLLGTAHSDKVDIAVTAVALLRRGVITPDLVLTGYGNDLINLGLPPATTDTDALVAAVADGIDETRYSGEFSPMAAVARGKQLVHPYWHPEVLRIGLAVHPDCKLGRTGTDPARAGRDKAYFRAAMARLVPESVAWRQKIAVHHGGGLQAGLDRLFGGRPGKVEAYRECFRSIVDELRTDPLAGVDHAPAGTLLRQRAGAAARAPVTEAV</sequence>
<reference evidence="3 4" key="1">
    <citation type="submission" date="2024-01" db="EMBL/GenBank/DDBJ databases">
        <title>Genome insights into Plantactinospora sonchi sp. nov.</title>
        <authorList>
            <person name="Wang L."/>
        </authorList>
    </citation>
    <scope>NUCLEOTIDE SEQUENCE [LARGE SCALE GENOMIC DNA]</scope>
    <source>
        <strain evidence="3 4">NEAU-QY2</strain>
    </source>
</reference>
<organism evidence="3 4">
    <name type="scientific">Plantactinospora sonchi</name>
    <dbReference type="NCBI Taxonomy" id="1544735"/>
    <lineage>
        <taxon>Bacteria</taxon>
        <taxon>Bacillati</taxon>
        <taxon>Actinomycetota</taxon>
        <taxon>Actinomycetes</taxon>
        <taxon>Micromonosporales</taxon>
        <taxon>Micromonosporaceae</taxon>
        <taxon>Plantactinospora</taxon>
    </lineage>
</organism>
<dbReference type="EMBL" id="JAZGQK010000006">
    <property type="protein sequence ID" value="MEE6258688.1"/>
    <property type="molecule type" value="Genomic_DNA"/>
</dbReference>
<name>A0ABU7S3T0_9ACTN</name>
<dbReference type="Gene3D" id="3.40.50.620">
    <property type="entry name" value="HUPs"/>
    <property type="match status" value="1"/>
</dbReference>
<accession>A0ABU7S3T0</accession>
<feature type="domain" description="Asparagine synthetase" evidence="1">
    <location>
        <begin position="346"/>
        <end position="413"/>
    </location>
</feature>
<protein>
    <submittedName>
        <fullName evidence="3">Asparagine synthase-related protein</fullName>
    </submittedName>
</protein>
<dbReference type="InterPro" id="IPR014729">
    <property type="entry name" value="Rossmann-like_a/b/a_fold"/>
</dbReference>
<dbReference type="CDD" id="cd01991">
    <property type="entry name" value="Asn_synthase_B_C"/>
    <property type="match status" value="1"/>
</dbReference>
<keyword evidence="4" id="KW-1185">Reference proteome</keyword>
<dbReference type="SUPFAM" id="SSF52402">
    <property type="entry name" value="Adenine nucleotide alpha hydrolases-like"/>
    <property type="match status" value="1"/>
</dbReference>
<comment type="caution">
    <text evidence="3">The sequence shown here is derived from an EMBL/GenBank/DDBJ whole genome shotgun (WGS) entry which is preliminary data.</text>
</comment>
<proteinExistence type="predicted"/>
<dbReference type="EMBL" id="JAZGQK010000037">
    <property type="protein sequence ID" value="MEE6263377.1"/>
    <property type="molecule type" value="Genomic_DNA"/>
</dbReference>
<dbReference type="Proteomes" id="UP001332243">
    <property type="component" value="Unassembled WGS sequence"/>
</dbReference>
<dbReference type="Pfam" id="PF00733">
    <property type="entry name" value="Asn_synthase"/>
    <property type="match status" value="2"/>
</dbReference>
<evidence type="ECO:0000259" key="1">
    <source>
        <dbReference type="Pfam" id="PF00733"/>
    </source>
</evidence>
<evidence type="ECO:0000313" key="2">
    <source>
        <dbReference type="EMBL" id="MEE6258688.1"/>
    </source>
</evidence>
<feature type="domain" description="Asparagine synthetase" evidence="1">
    <location>
        <begin position="185"/>
        <end position="316"/>
    </location>
</feature>
<dbReference type="RefSeq" id="WP_331213779.1">
    <property type="nucleotide sequence ID" value="NZ_JAZGQK010000006.1"/>
</dbReference>
<dbReference type="InterPro" id="IPR001962">
    <property type="entry name" value="Asn_synthase"/>
</dbReference>
<evidence type="ECO:0000313" key="4">
    <source>
        <dbReference type="Proteomes" id="UP001332243"/>
    </source>
</evidence>
<evidence type="ECO:0000313" key="3">
    <source>
        <dbReference type="EMBL" id="MEE6263377.1"/>
    </source>
</evidence>
<gene>
    <name evidence="2" type="ORF">V1633_09330</name>
    <name evidence="3" type="ORF">V1633_33360</name>
</gene>